<reference evidence="2 3" key="1">
    <citation type="submission" date="2024-04" db="EMBL/GenBank/DDBJ databases">
        <title>WGS of bacteria from Torrens River.</title>
        <authorList>
            <person name="Wyrsch E.R."/>
            <person name="Drigo B."/>
        </authorList>
    </citation>
    <scope>NUCLEOTIDE SEQUENCE [LARGE SCALE GENOMIC DNA]</scope>
    <source>
        <strain evidence="2 3">TWI391</strain>
    </source>
</reference>
<feature type="signal peptide" evidence="1">
    <location>
        <begin position="1"/>
        <end position="23"/>
    </location>
</feature>
<gene>
    <name evidence="2" type="ORF">ABE541_21975</name>
</gene>
<evidence type="ECO:0000256" key="1">
    <source>
        <dbReference type="SAM" id="SignalP"/>
    </source>
</evidence>
<evidence type="ECO:0000313" key="2">
    <source>
        <dbReference type="EMBL" id="MEN5379951.1"/>
    </source>
</evidence>
<evidence type="ECO:0000313" key="3">
    <source>
        <dbReference type="Proteomes" id="UP001409291"/>
    </source>
</evidence>
<sequence>MKRKRIISALVLSIALLTNCSKNNVTTESLLNNNSKNQLVKGDGEWDVLGHGYNVTGQYLDDSNISKAPVLDVYNGGHRAS</sequence>
<comment type="caution">
    <text evidence="2">The sequence shown here is derived from an EMBL/GenBank/DDBJ whole genome shotgun (WGS) entry which is preliminary data.</text>
</comment>
<dbReference type="RefSeq" id="WP_346582802.1">
    <property type="nucleotide sequence ID" value="NZ_JBDJNQ010000013.1"/>
</dbReference>
<dbReference type="Proteomes" id="UP001409291">
    <property type="component" value="Unassembled WGS sequence"/>
</dbReference>
<protein>
    <submittedName>
        <fullName evidence="2">Uncharacterized protein</fullName>
    </submittedName>
</protein>
<name>A0ABV0BZ74_9SPHI</name>
<dbReference type="EMBL" id="JBDJNQ010000013">
    <property type="protein sequence ID" value="MEN5379951.1"/>
    <property type="molecule type" value="Genomic_DNA"/>
</dbReference>
<proteinExistence type="predicted"/>
<keyword evidence="1" id="KW-0732">Signal</keyword>
<keyword evidence="3" id="KW-1185">Reference proteome</keyword>
<feature type="chain" id="PRO_5046670532" evidence="1">
    <location>
        <begin position="24"/>
        <end position="81"/>
    </location>
</feature>
<accession>A0ABV0BZ74</accession>
<organism evidence="2 3">
    <name type="scientific">Sphingobacterium kitahiroshimense</name>
    <dbReference type="NCBI Taxonomy" id="470446"/>
    <lineage>
        <taxon>Bacteria</taxon>
        <taxon>Pseudomonadati</taxon>
        <taxon>Bacteroidota</taxon>
        <taxon>Sphingobacteriia</taxon>
        <taxon>Sphingobacteriales</taxon>
        <taxon>Sphingobacteriaceae</taxon>
        <taxon>Sphingobacterium</taxon>
    </lineage>
</organism>